<sequence length="728" mass="83099">MINPEVKGTLAKLLATENLTVEHRKVTTAYFDVQKRVLCLPIWKTASNTVYDLLVGHEVGHALYTPNTGLDGVNKGFVNVLEDVRIEKMMKDTYPGLRKSFFQGYKELWNDDFFGVNDEDISKLPFIDRINLFYKGNPEIEFTEEEQVYVDRAANTKTFEDVLKLAEDLFGRAEDIEDKKMDIDVPAAEPTPGVGDGEGEVTPQSSDSETENTDDGESEQQTASQPAPPVDGDRIGNPDAQISVTTGGNNSFGDEEYDETESITQEAFNQALETLIDDNAKEWVYLTLPKVDLEEIVIGHKEIQDDLHKHFITGERNMPSHYYYEDDAEKYAMYLEAQVSMMKTRYESYKKDAQKSVNYLVKQFEMKKSADDYKRQSTSRTGVIDTNSLYKYKLTDDIFKKITVVPDGKNHGLVMHIDWSGSMSHILLDTLKQTYNLIWFCRKAGIPFRVLAFQDSYSSSREENHGKEGDLNIHESFKLLEFFSSKQNKQSLDKSMFLVWSQAYSMNGCNVQAACKYGLGGTPLAEAVLCTRQIVDQMKKEENIQKVNVVCLTDGEANPMAFNEWYDPDYEYYKPYMKRSSLCHQSGKIFFLRDPKTGFTKKISSSPYETTKQIVGFHREITDYNWIGIRICSKSELGRAVRNNMDIVPADMDRKWKKEKFFSISKEAGFSESFFIPDKRLGDGTEDLQVSQKGEVATKAELQRAFKKHMGSKMGNKTILNKFIEQIA</sequence>
<feature type="compositionally biased region" description="Acidic residues" evidence="1">
    <location>
        <begin position="208"/>
        <end position="218"/>
    </location>
</feature>
<evidence type="ECO:0000256" key="1">
    <source>
        <dbReference type="SAM" id="MobiDB-lite"/>
    </source>
</evidence>
<dbReference type="OrthoDB" id="4844at10239"/>
<evidence type="ECO:0000313" key="2">
    <source>
        <dbReference type="EMBL" id="AGH26483.1"/>
    </source>
</evidence>
<evidence type="ECO:0000313" key="3">
    <source>
        <dbReference type="Proteomes" id="UP000201235"/>
    </source>
</evidence>
<reference evidence="2 3" key="1">
    <citation type="submission" date="2010-11" db="EMBL/GenBank/DDBJ databases">
        <title>The Genome Sequence of Cyanophage P-RSM1.</title>
        <authorList>
            <consortium name="The Broad Institute Genome Sequencing Platform"/>
            <person name="Henn M.R."/>
            <person name="Sullivan M.S."/>
            <person name="Osburne M.S."/>
            <person name="Levin J."/>
            <person name="Malboeuf C."/>
            <person name="Casali M."/>
            <person name="Russ C."/>
            <person name="Lennon N."/>
            <person name="Chapman S.B."/>
            <person name="Erlich R."/>
            <person name="Young S.K."/>
            <person name="Yandava C."/>
            <person name="Zeng Q."/>
            <person name="Alvarado L."/>
            <person name="Anderson S."/>
            <person name="Berlin A."/>
            <person name="Chen Z."/>
            <person name="Freedman E."/>
            <person name="Gellesch M."/>
            <person name="Goldberg J."/>
            <person name="Green L."/>
            <person name="Griggs A."/>
            <person name="Gujja S."/>
            <person name="Heilman E.R."/>
            <person name="Heiman D."/>
            <person name="Hollinger A."/>
            <person name="Howarth C."/>
            <person name="Larson L."/>
            <person name="Mehta T."/>
            <person name="Pearson M."/>
            <person name="Roberts A."/>
            <person name="Ryan E."/>
            <person name="Saif S."/>
            <person name="Shea T."/>
            <person name="Shenoy N."/>
            <person name="Sisk P."/>
            <person name="Stolte C."/>
            <person name="Sykes S."/>
            <person name="White J."/>
            <person name="Yu Q."/>
            <person name="Coleman M.L."/>
            <person name="Huang K.H."/>
            <person name="Weigele P.R."/>
            <person name="DeFrancesco A.S."/>
            <person name="Kern S.E."/>
            <person name="Thompson L.R."/>
            <person name="Fu R."/>
            <person name="Hombeck B."/>
            <person name="Chisholm S.W."/>
            <person name="Haas B."/>
            <person name="Nusbaum C."/>
            <person name="Birren B."/>
        </authorList>
    </citation>
    <scope>NUCLEOTIDE SEQUENCE [LARGE SCALE GENOMIC DNA]</scope>
    <source>
        <strain evidence="2 3">P-RSM1</strain>
    </source>
</reference>
<dbReference type="GeneID" id="15312137"/>
<gene>
    <name evidence="2" type="ORF">CPPG_00167</name>
</gene>
<name>M4QE51_9CAUD</name>
<organism evidence="2 3">
    <name type="scientific">Cyanophage P-RSM1</name>
    <dbReference type="NCBI Taxonomy" id="536444"/>
    <lineage>
        <taxon>Viruses</taxon>
        <taxon>Duplodnaviria</taxon>
        <taxon>Heunggongvirae</taxon>
        <taxon>Uroviricota</taxon>
        <taxon>Caudoviricetes</taxon>
        <taxon>Pantevenvirales</taxon>
        <taxon>Kyanoviridae</taxon>
        <taxon>Emcearvirus</taxon>
        <taxon>Emcearvirus gerard</taxon>
    </lineage>
</organism>
<dbReference type="Proteomes" id="UP000201235">
    <property type="component" value="Segment"/>
</dbReference>
<evidence type="ECO:0008006" key="4">
    <source>
        <dbReference type="Google" id="ProtNLM"/>
    </source>
</evidence>
<dbReference type="RefSeq" id="YP_007877718.1">
    <property type="nucleotide sequence ID" value="NC_021071.1"/>
</dbReference>
<dbReference type="KEGG" id="vg:15312137"/>
<feature type="region of interest" description="Disordered" evidence="1">
    <location>
        <begin position="180"/>
        <end position="261"/>
    </location>
</feature>
<protein>
    <recommendedName>
        <fullName evidence="4">Peptidase</fullName>
    </recommendedName>
</protein>
<proteinExistence type="predicted"/>
<feature type="compositionally biased region" description="Polar residues" evidence="1">
    <location>
        <begin position="240"/>
        <end position="252"/>
    </location>
</feature>
<dbReference type="EMBL" id="HQ634175">
    <property type="protein sequence ID" value="AGH26483.1"/>
    <property type="molecule type" value="Genomic_DNA"/>
</dbReference>
<accession>M4QE51</accession>
<keyword evidence="3" id="KW-1185">Reference proteome</keyword>